<comment type="caution">
    <text evidence="10">The sequence shown here is derived from an EMBL/GenBank/DDBJ whole genome shotgun (WGS) entry which is preliminary data.</text>
</comment>
<dbReference type="Gene3D" id="3.40.50.300">
    <property type="entry name" value="P-loop containing nucleotide triphosphate hydrolases"/>
    <property type="match status" value="2"/>
</dbReference>
<evidence type="ECO:0000259" key="9">
    <source>
        <dbReference type="PROSITE" id="PS50893"/>
    </source>
</evidence>
<keyword evidence="2" id="KW-1003">Cell membrane</keyword>
<dbReference type="PROSITE" id="PS00211">
    <property type="entry name" value="ABC_TRANSPORTER_1"/>
    <property type="match status" value="2"/>
</dbReference>
<dbReference type="SUPFAM" id="SSF52540">
    <property type="entry name" value="P-loop containing nucleoside triphosphate hydrolases"/>
    <property type="match status" value="2"/>
</dbReference>
<protein>
    <submittedName>
        <fullName evidence="10">Ribose transport system ATP-binding protein/inositol transport system ATP-binding protein</fullName>
    </submittedName>
</protein>
<dbReference type="CDD" id="cd03215">
    <property type="entry name" value="ABC_Carb_Monos_II"/>
    <property type="match status" value="1"/>
</dbReference>
<dbReference type="GO" id="GO:0005524">
    <property type="term" value="F:ATP binding"/>
    <property type="evidence" value="ECO:0007669"/>
    <property type="project" value="UniProtKB-KW"/>
</dbReference>
<dbReference type="EMBL" id="PVTD01000007">
    <property type="protein sequence ID" value="PRY22113.1"/>
    <property type="molecule type" value="Genomic_DNA"/>
</dbReference>
<organism evidence="10 11">
    <name type="scientific">Aliiruegeria haliotis</name>
    <dbReference type="NCBI Taxonomy" id="1280846"/>
    <lineage>
        <taxon>Bacteria</taxon>
        <taxon>Pseudomonadati</taxon>
        <taxon>Pseudomonadota</taxon>
        <taxon>Alphaproteobacteria</taxon>
        <taxon>Rhodobacterales</taxon>
        <taxon>Roseobacteraceae</taxon>
        <taxon>Aliiruegeria</taxon>
    </lineage>
</organism>
<keyword evidence="8" id="KW-0472">Membrane</keyword>
<dbReference type="PROSITE" id="PS50893">
    <property type="entry name" value="ABC_TRANSPORTER_2"/>
    <property type="match status" value="2"/>
</dbReference>
<evidence type="ECO:0000256" key="8">
    <source>
        <dbReference type="ARBA" id="ARBA00023136"/>
    </source>
</evidence>
<keyword evidence="7" id="KW-1278">Translocase</keyword>
<dbReference type="SMART" id="SM00382">
    <property type="entry name" value="AAA"/>
    <property type="match status" value="2"/>
</dbReference>
<sequence length="511" mass="55397">MDAKAVPLFECSGINKSFSGTQVLFDVGFAIKAGEFLGVIGENGSGKSTTMNIIGGILRPDSGEMRLNGDAYVPTQPNDAMEAGIGFIHQELNIFGNMSVADNMMIGRYPRRWEKLPFINHRAKRLATAEALKRVGLDVSPDAPCWSLAPGERQLLEIAKVVSQNPRMIIFDEPTTSLTEPECRRLFEVIADLQAQGIGIVYISHVLSDVQRLSDRIVVLRDGHAVKSTATRDLTRDGIVEAMVGRPVSQLYPDVPPLGERRPVIEVQGLTQPRVLKDVSFSIAAGEVLGVAGLMGSGRSELARILFGLDPHDGTGTISYEGAPFDPSPRDCVSKRMAFLTEDRRHEGLLLTQSLTTNLELVHLSGAGSGAHVPVDRKQQVSNAEDVAHRLRIKARDLVRLPAKSLSGGNQQKVVLGKWLVDAPRLFILDEPTRGIDVGAKEEIYRVIAELAGQGLAVMLISSELEELAGLSHRIMVMSRGMNVGVFERQDGGFDRAAIMARATAADVEAA</sequence>
<dbReference type="GO" id="GO:0016887">
    <property type="term" value="F:ATP hydrolysis activity"/>
    <property type="evidence" value="ECO:0007669"/>
    <property type="project" value="InterPro"/>
</dbReference>
<feature type="domain" description="ABC transporter" evidence="9">
    <location>
        <begin position="259"/>
        <end position="505"/>
    </location>
</feature>
<evidence type="ECO:0000256" key="3">
    <source>
        <dbReference type="ARBA" id="ARBA00022597"/>
    </source>
</evidence>
<keyword evidence="4" id="KW-0677">Repeat</keyword>
<proteinExistence type="predicted"/>
<evidence type="ECO:0000256" key="4">
    <source>
        <dbReference type="ARBA" id="ARBA00022737"/>
    </source>
</evidence>
<keyword evidence="5" id="KW-0547">Nucleotide-binding</keyword>
<evidence type="ECO:0000256" key="2">
    <source>
        <dbReference type="ARBA" id="ARBA00022475"/>
    </source>
</evidence>
<keyword evidence="6 10" id="KW-0067">ATP-binding</keyword>
<dbReference type="Proteomes" id="UP000239480">
    <property type="component" value="Unassembled WGS sequence"/>
</dbReference>
<gene>
    <name evidence="10" type="ORF">CLV78_10737</name>
</gene>
<keyword evidence="3" id="KW-0762">Sugar transport</keyword>
<dbReference type="AlphaFoldDB" id="A0A2T0RLX3"/>
<keyword evidence="1" id="KW-0813">Transport</keyword>
<dbReference type="InterPro" id="IPR050107">
    <property type="entry name" value="ABC_carbohydrate_import_ATPase"/>
</dbReference>
<dbReference type="CDD" id="cd03216">
    <property type="entry name" value="ABC_Carb_Monos_I"/>
    <property type="match status" value="1"/>
</dbReference>
<evidence type="ECO:0000313" key="11">
    <source>
        <dbReference type="Proteomes" id="UP000239480"/>
    </source>
</evidence>
<keyword evidence="11" id="KW-1185">Reference proteome</keyword>
<dbReference type="InterPro" id="IPR017871">
    <property type="entry name" value="ABC_transporter-like_CS"/>
</dbReference>
<evidence type="ECO:0000256" key="5">
    <source>
        <dbReference type="ARBA" id="ARBA00022741"/>
    </source>
</evidence>
<evidence type="ECO:0000256" key="6">
    <source>
        <dbReference type="ARBA" id="ARBA00022840"/>
    </source>
</evidence>
<dbReference type="PANTHER" id="PTHR43790:SF3">
    <property type="entry name" value="D-ALLOSE IMPORT ATP-BINDING PROTEIN ALSA-RELATED"/>
    <property type="match status" value="1"/>
</dbReference>
<evidence type="ECO:0000313" key="10">
    <source>
        <dbReference type="EMBL" id="PRY22113.1"/>
    </source>
</evidence>
<dbReference type="InterPro" id="IPR003439">
    <property type="entry name" value="ABC_transporter-like_ATP-bd"/>
</dbReference>
<feature type="domain" description="ABC transporter" evidence="9">
    <location>
        <begin position="9"/>
        <end position="247"/>
    </location>
</feature>
<evidence type="ECO:0000256" key="1">
    <source>
        <dbReference type="ARBA" id="ARBA00022448"/>
    </source>
</evidence>
<evidence type="ECO:0000256" key="7">
    <source>
        <dbReference type="ARBA" id="ARBA00022967"/>
    </source>
</evidence>
<name>A0A2T0RLX3_9RHOB</name>
<reference evidence="10 11" key="1">
    <citation type="submission" date="2018-03" db="EMBL/GenBank/DDBJ databases">
        <title>Genomic Encyclopedia of Archaeal and Bacterial Type Strains, Phase II (KMG-II): from individual species to whole genera.</title>
        <authorList>
            <person name="Goeker M."/>
        </authorList>
    </citation>
    <scope>NUCLEOTIDE SEQUENCE [LARGE SCALE GENOMIC DNA]</scope>
    <source>
        <strain evidence="10 11">DSM 29328</strain>
    </source>
</reference>
<dbReference type="Pfam" id="PF00005">
    <property type="entry name" value="ABC_tran"/>
    <property type="match status" value="2"/>
</dbReference>
<accession>A0A2T0RLX3</accession>
<dbReference type="InterPro" id="IPR003593">
    <property type="entry name" value="AAA+_ATPase"/>
</dbReference>
<dbReference type="InterPro" id="IPR027417">
    <property type="entry name" value="P-loop_NTPase"/>
</dbReference>
<dbReference type="RefSeq" id="WP_211301007.1">
    <property type="nucleotide sequence ID" value="NZ_PVTD01000007.1"/>
</dbReference>
<dbReference type="PANTHER" id="PTHR43790">
    <property type="entry name" value="CARBOHYDRATE TRANSPORT ATP-BINDING PROTEIN MG119-RELATED"/>
    <property type="match status" value="1"/>
</dbReference>